<dbReference type="InterPro" id="IPR013785">
    <property type="entry name" value="Aldolase_TIM"/>
</dbReference>
<dbReference type="Proteomes" id="UP000824002">
    <property type="component" value="Unassembled WGS sequence"/>
</dbReference>
<dbReference type="EMBL" id="DVJP01000035">
    <property type="protein sequence ID" value="HIS76152.1"/>
    <property type="molecule type" value="Genomic_DNA"/>
</dbReference>
<proteinExistence type="predicted"/>
<dbReference type="Pfam" id="PF19238">
    <property type="entry name" value="Radical_SAM_2"/>
    <property type="match status" value="1"/>
</dbReference>
<evidence type="ECO:0000313" key="2">
    <source>
        <dbReference type="EMBL" id="HIS76152.1"/>
    </source>
</evidence>
<dbReference type="InterPro" id="IPR045375">
    <property type="entry name" value="Put_radical_SAM-like_N"/>
</dbReference>
<sequence>MRFIGRFFSIKKGGAAVAVRICGVEPGSPAHKAKIQAGGELLAINGQEIVDVLDYRFYMMDRKLTLSYRSPSGETREVLVKKDEYEELGLLFDSYLMDKERSCRNKCIFCFIDQMPPGMRDTLYFKDDDARLSFLYGNYITLTNLTEHDIARTIKMKISPVNISVHTTNPELRCKMMNNRFAGESLSILKRLADGGIAMNAQLVLCPGINDGAELERSLNDLAEYVPALKTVSCVPVGLTKYREGLFPLRPYTKEEATAVIDMVNRYGDKMFEKHGQRVFYVSDEFYLKAERPLPDGEFYGDYGQLENGVGMLTLQREQFRDAIPFFEPDGRKRDFSIATGVAAAPFIQKLVDEAKETWHNLKGRVIPIVNDFFGHDITVAGLITGRDLIAQLKGKDLGEELLLPDVLLKFHEDVFLDDVTLSEVQEALGVPITMVGSDGYELLRCMLGEKE</sequence>
<dbReference type="InterPro" id="IPR007549">
    <property type="entry name" value="DUF512"/>
</dbReference>
<dbReference type="InterPro" id="IPR041489">
    <property type="entry name" value="PDZ_6"/>
</dbReference>
<dbReference type="Gene3D" id="3.20.20.70">
    <property type="entry name" value="Aldolase class I"/>
    <property type="match status" value="1"/>
</dbReference>
<dbReference type="Pfam" id="PF17820">
    <property type="entry name" value="PDZ_6"/>
    <property type="match status" value="1"/>
</dbReference>
<dbReference type="SUPFAM" id="SSF102114">
    <property type="entry name" value="Radical SAM enzymes"/>
    <property type="match status" value="1"/>
</dbReference>
<dbReference type="Gene3D" id="2.30.42.10">
    <property type="match status" value="1"/>
</dbReference>
<dbReference type="SMART" id="SM00228">
    <property type="entry name" value="PDZ"/>
    <property type="match status" value="1"/>
</dbReference>
<dbReference type="InterPro" id="IPR001478">
    <property type="entry name" value="PDZ"/>
</dbReference>
<gene>
    <name evidence="2" type="ORF">IAB51_05000</name>
</gene>
<evidence type="ECO:0000313" key="3">
    <source>
        <dbReference type="Proteomes" id="UP000824002"/>
    </source>
</evidence>
<reference evidence="2" key="1">
    <citation type="submission" date="2020-10" db="EMBL/GenBank/DDBJ databases">
        <authorList>
            <person name="Gilroy R."/>
        </authorList>
    </citation>
    <scope>NUCLEOTIDE SEQUENCE</scope>
    <source>
        <strain evidence="2">CHK199-13235</strain>
    </source>
</reference>
<comment type="caution">
    <text evidence="2">The sequence shown here is derived from an EMBL/GenBank/DDBJ whole genome shotgun (WGS) entry which is preliminary data.</text>
</comment>
<dbReference type="InterPro" id="IPR036034">
    <property type="entry name" value="PDZ_sf"/>
</dbReference>
<organism evidence="2 3">
    <name type="scientific">Candidatus Merdivicinus excrementipullorum</name>
    <dbReference type="NCBI Taxonomy" id="2840867"/>
    <lineage>
        <taxon>Bacteria</taxon>
        <taxon>Bacillati</taxon>
        <taxon>Bacillota</taxon>
        <taxon>Clostridia</taxon>
        <taxon>Eubacteriales</taxon>
        <taxon>Oscillospiraceae</taxon>
        <taxon>Oscillospiraceae incertae sedis</taxon>
        <taxon>Candidatus Merdivicinus</taxon>
    </lineage>
</organism>
<dbReference type="AlphaFoldDB" id="A0A9D1FMC6"/>
<dbReference type="Pfam" id="PF04459">
    <property type="entry name" value="DUF512"/>
    <property type="match status" value="1"/>
</dbReference>
<accession>A0A9D1FMC6</accession>
<evidence type="ECO:0000259" key="1">
    <source>
        <dbReference type="SMART" id="SM00228"/>
    </source>
</evidence>
<dbReference type="InterPro" id="IPR058240">
    <property type="entry name" value="rSAM_sf"/>
</dbReference>
<dbReference type="SUPFAM" id="SSF50156">
    <property type="entry name" value="PDZ domain-like"/>
    <property type="match status" value="1"/>
</dbReference>
<protein>
    <submittedName>
        <fullName evidence="2">DUF512 domain-containing protein</fullName>
    </submittedName>
</protein>
<name>A0A9D1FMC6_9FIRM</name>
<reference evidence="2" key="2">
    <citation type="journal article" date="2021" name="PeerJ">
        <title>Extensive microbial diversity within the chicken gut microbiome revealed by metagenomics and culture.</title>
        <authorList>
            <person name="Gilroy R."/>
            <person name="Ravi A."/>
            <person name="Getino M."/>
            <person name="Pursley I."/>
            <person name="Horton D.L."/>
            <person name="Alikhan N.F."/>
            <person name="Baker D."/>
            <person name="Gharbi K."/>
            <person name="Hall N."/>
            <person name="Watson M."/>
            <person name="Adriaenssens E.M."/>
            <person name="Foster-Nyarko E."/>
            <person name="Jarju S."/>
            <person name="Secka A."/>
            <person name="Antonio M."/>
            <person name="Oren A."/>
            <person name="Chaudhuri R.R."/>
            <person name="La Ragione R."/>
            <person name="Hildebrand F."/>
            <person name="Pallen M.J."/>
        </authorList>
    </citation>
    <scope>NUCLEOTIDE SEQUENCE</scope>
    <source>
        <strain evidence="2">CHK199-13235</strain>
    </source>
</reference>
<feature type="domain" description="PDZ" evidence="1">
    <location>
        <begin position="4"/>
        <end position="72"/>
    </location>
</feature>